<dbReference type="AlphaFoldDB" id="I3R9Q0"/>
<keyword evidence="2" id="KW-1185">Reference proteome</keyword>
<sequence>MGSRLSVRQRLALFVHYFNVQRPCQALGGRTPAEEVI</sequence>
<protein>
    <submittedName>
        <fullName evidence="1">IS240-type transposase (ISH103)</fullName>
    </submittedName>
</protein>
<comment type="caution">
    <text evidence="1">The sequence shown here is derived from an EMBL/GenBank/DDBJ whole genome shotgun (WGS) entry which is preliminary data.</text>
</comment>
<accession>I3R9Q0</accession>
<evidence type="ECO:0000313" key="1">
    <source>
        <dbReference type="EMBL" id="EMA05253.1"/>
    </source>
</evidence>
<dbReference type="Proteomes" id="UP000011603">
    <property type="component" value="Unassembled WGS sequence"/>
</dbReference>
<proteinExistence type="predicted"/>
<dbReference type="EMBL" id="AOLO01000001">
    <property type="protein sequence ID" value="EMA05253.1"/>
    <property type="molecule type" value="Genomic_DNA"/>
</dbReference>
<evidence type="ECO:0000313" key="2">
    <source>
        <dbReference type="Proteomes" id="UP000011603"/>
    </source>
</evidence>
<name>I3R9Q0_HALMT</name>
<gene>
    <name evidence="1" type="ORF">C439_00600</name>
</gene>
<organism evidence="1 2">
    <name type="scientific">Haloferax mediterranei (strain ATCC 33500 / DSM 1411 / JCM 8866 / NBRC 14739 / NCIMB 2177 / R-4)</name>
    <name type="common">Halobacterium mediterranei</name>
    <dbReference type="NCBI Taxonomy" id="523841"/>
    <lineage>
        <taxon>Archaea</taxon>
        <taxon>Methanobacteriati</taxon>
        <taxon>Methanobacteriota</taxon>
        <taxon>Stenosarchaea group</taxon>
        <taxon>Halobacteria</taxon>
        <taxon>Halobacteriales</taxon>
        <taxon>Haloferacaceae</taxon>
        <taxon>Haloferax</taxon>
    </lineage>
</organism>
<reference evidence="1 2" key="1">
    <citation type="journal article" date="2014" name="PLoS Genet.">
        <title>Phylogenetically driven sequencing of extremely halophilic archaea reveals strategies for static and dynamic osmo-response.</title>
        <authorList>
            <person name="Becker E.A."/>
            <person name="Seitzer P.M."/>
            <person name="Tritt A."/>
            <person name="Larsen D."/>
            <person name="Krusor M."/>
            <person name="Yao A.I."/>
            <person name="Wu D."/>
            <person name="Madern D."/>
            <person name="Eisen J.A."/>
            <person name="Darling A.E."/>
            <person name="Facciotti M.T."/>
        </authorList>
    </citation>
    <scope>NUCLEOTIDE SEQUENCE [LARGE SCALE GENOMIC DNA]</scope>
    <source>
        <strain evidence="2">ATCC 33500 / DSM 1411 / JCM 8866 / NBRC 14739 / NCIMB 2177 / R-4</strain>
    </source>
</reference>